<feature type="compositionally biased region" description="Gly residues" evidence="9">
    <location>
        <begin position="9"/>
        <end position="23"/>
    </location>
</feature>
<evidence type="ECO:0000256" key="6">
    <source>
        <dbReference type="ARBA" id="ARBA00023273"/>
    </source>
</evidence>
<proteinExistence type="predicted"/>
<dbReference type="InterPro" id="IPR035892">
    <property type="entry name" value="C2_domain_sf"/>
</dbReference>
<feature type="region of interest" description="Disordered" evidence="9">
    <location>
        <begin position="2831"/>
        <end position="2920"/>
    </location>
</feature>
<dbReference type="PANTHER" id="PTHR14113">
    <property type="entry name" value="PICCOLO/BASSOON"/>
    <property type="match status" value="1"/>
</dbReference>
<feature type="region of interest" description="Disordered" evidence="9">
    <location>
        <begin position="469"/>
        <end position="500"/>
    </location>
</feature>
<feature type="compositionally biased region" description="Polar residues" evidence="9">
    <location>
        <begin position="1867"/>
        <end position="1876"/>
    </location>
</feature>
<evidence type="ECO:0000259" key="12">
    <source>
        <dbReference type="PROSITE" id="PS50916"/>
    </source>
</evidence>
<feature type="compositionally biased region" description="Basic and acidic residues" evidence="9">
    <location>
        <begin position="1730"/>
        <end position="1743"/>
    </location>
</feature>
<evidence type="ECO:0000313" key="14">
    <source>
        <dbReference type="Proteomes" id="UP000749559"/>
    </source>
</evidence>
<feature type="compositionally biased region" description="Basic and acidic residues" evidence="9">
    <location>
        <begin position="922"/>
        <end position="1190"/>
    </location>
</feature>
<dbReference type="GO" id="GO:0006886">
    <property type="term" value="P:intracellular protein transport"/>
    <property type="evidence" value="ECO:0007669"/>
    <property type="project" value="InterPro"/>
</dbReference>
<feature type="region of interest" description="Disordered" evidence="9">
    <location>
        <begin position="813"/>
        <end position="899"/>
    </location>
</feature>
<feature type="compositionally biased region" description="Basic and acidic residues" evidence="9">
    <location>
        <begin position="529"/>
        <end position="556"/>
    </location>
</feature>
<dbReference type="SUPFAM" id="SSF49562">
    <property type="entry name" value="C2 domain (Calcium/lipid-binding domain, CaLB)"/>
    <property type="match status" value="1"/>
</dbReference>
<dbReference type="PRINTS" id="PR00399">
    <property type="entry name" value="SYNAPTOTAGMN"/>
</dbReference>
<dbReference type="GO" id="GO:0008270">
    <property type="term" value="F:zinc ion binding"/>
    <property type="evidence" value="ECO:0007669"/>
    <property type="project" value="UniProtKB-KW"/>
</dbReference>
<dbReference type="InterPro" id="IPR052098">
    <property type="entry name" value="Presynaptic_Scaffold_Bsn/Pclo"/>
</dbReference>
<reference evidence="13" key="1">
    <citation type="submission" date="2022-03" db="EMBL/GenBank/DDBJ databases">
        <authorList>
            <person name="Martin C."/>
        </authorList>
    </citation>
    <scope>NUCLEOTIDE SEQUENCE</scope>
</reference>
<evidence type="ECO:0000256" key="1">
    <source>
        <dbReference type="ARBA" id="ARBA00022723"/>
    </source>
</evidence>
<dbReference type="GO" id="GO:0048786">
    <property type="term" value="C:presynaptic active zone"/>
    <property type="evidence" value="ECO:0007669"/>
    <property type="project" value="UniProtKB-SubCell"/>
</dbReference>
<sequence>MGNEESHGMEGGGEGMSGAGSGTGYPTAGSFSERPGPGSSFAGSVGGGDRTPASEHPSEHRSISQYSMGSRRSSAGSSIGFVGIGAPDPDMSHLSEDEKSQIAAVIARAREMQELEEQRVREINENYGDDFDSPLQTLATLEKANMALHANETYRCPICQTTELREDEEGRRNDQNVCVSCEILVCSDCGSFDQSKSTKLQEWLCHRCRKERYLKTEREQNARTHQEQVQSKECDEGGLSQFGSPKKSSKRGSKPGKLERTSSMPEQDDTPPSGQDKSQGGRYGSVPCDLEDRYYEYDEEEETRQRQDRAQSEERFSEKHADKSEYFVRNQEKQKRLLEEQKFQEEERRYLQEQKRYQEEQKRQRQEQKRLSDKKQRLEEESKQRELELKQKQDEIEQKRKEHESKHREKRREQEQQILQLEQQKLERQQKLKQEEERIKREQLAFGEQYKMALEDWEKSENEILTQMKLRREKSEEDLLQREEQEDKEHHRKNKEMKEKLKQEKEKLEKLHEETRACLENELKQIEERNNTRNEKVHKARNERERKDELYLEGLKKDRHKRQVKREQEQNKRIEEGRKNKIEAETIRKEKEDIEKQRRIEEEKDNKWKQLEEQFNEIKQKRLKDIEKFQEAKQERCQRLIHQQQQEKQAIQEQLEMERKMQQRKPMNQMTRERERQRQQEEEDMMMLRHTQQMIQLQAGDEEEEKELLKQKAKEDEQWEMMERQYKLQLGERKKKEESWRKLEGEHENIILKHEKSKTARLQQEQNAVKAQQDDEKHWIDVNKRLANAREQQKLQDQEEDIKWNAQIQKEREQLIHKTQLHKQEEEKQKKHLKRKEEEEIYRRKQESDHRKNKQKQTREDRKARHEAEDEQYTKMKQERKIAREQKQSDELSKRRQAEIHRKLAFEQEEQEIQNQIKLKREQEEKLKRDELELEKRHKEEEIRLRQEKEEQRRRQKEEQKRLQQLEEEHQKKLANEEQRQKQQEEHWKHEQERMRKQRDEEEKRIKQREEERRKYLQEEESRRKLKEEEEKKRKEKELQKQQELQKQKELQKQQELQKQKELHRQQELQKQKELQRQQELQKQKELQRQQEVQKQKELQRQQELQKQKELHRQQELQKQKELEKQKELHKKDLNKQEQEKLLKQKEEKEREKQNEDQLKRKRVEEEHVNGSKQEKEYKRQLELLERHDPSLSPISHGSDTLKEINDEHVRSDEQSKRMLHRPQSLVLSRQHSSDEGDEETLDTHSQSSDSDRSGKRLSKSDQEIYKLDKKENHAVKKVKSDDLDFDRSHSPPSSRTSPRTPPRSPRMRFRESPPRSPKTKETFSALRGCVSPPVSPRDSRFPSSYTDISPPSRPLSREDMFIDGFNSPRSCESRSPISPQFLDVDHQIPERKSEEKVYDQTTKNQTGVGEKNAKHLLPTDTMDIASYAASIASDTNYLTNLSVSPTNLQVSQDEHNYLEVSPESNSPHADSVSPPSPQYYDQEDAEHQDDGNYPDPSQKSIDQGEKRQKVKPPTNQNDWSPITDLSPILDVSPSVEAAAQEDMLAQQEGRIPRSPASTSIDKLNQCLPPEEIHMNSPLKRYKKVLDMSHLEEKEQNRKCMYMGSIGDDDLAKGDDSHEDDEATDQKQQPRTYDPSMEGEDDDDEFVLIHVNNSDLQTQSKVIEQGNSIGKLSTSPGNKSKSTPESTKKVKRTLPQPTPEILATEIDFKKKPVIKPRPNVSMEPKAQHILRGEQKTKVKRDIVKTANKPTREYAAQTVQTMPSKSKYDTRGSPERRDKSASPVRRLKDLKAQPHPDRLKHIEAEEAPNTSPYKKLLTSPLEPHASDTYKKDYSQRKHDSHEEPYGYPSPVTPPDSEDSPPKAHSPTYKPTQSTVSVRQRKSQWEKKEPEKEKSSPSPKDTPKKIRRKLPPLPPDADENDPPPLPSRRITPPPKQQPQKRDGTPPMDLKNKITKNGRVDRVESIKTLSRVASDSDEEVVEITLQGKDKPHVEKIEIRKARDKPKLPPKPKQEEIVNIHGVKVPLPMKRVRHRLTEEMKIVTMSRKMQLEELEEIQKLEAKLESLRLAEKEQKETLERYEKELDKKRVEQNLIRPIAQETQEEISPILDISDVLSQSGDAAPPRPPRADISKGKTIPGIPPTIRVSPQASPRRTRHKRQNSDPMVAKFSPIEEAKDIENDINLHLIDHAPPLPPRSNNIYIPGTTTTYSPGSTVTPVTSPQKKSHTLLSKSSEVLNARPYQKQNDQFLTSSKSEMFLRTPPSVRRDIPKDPESLRKQEMKLNLQLEIEKRKIKMDEARRLQHELRRLCNAPDVTLDEFEEVRKKYQDHIQSRDATTPYDNVPSGIIRPIDFEIDSYTWEYSQKEYAAYKEMERQREMELNEHSSYDSDNFSSSEYIAHKIIDNRHDYVNMNISSSGEGLDFATGNYPLTSKEYQEHKMSQQNMQRQNNYVNINAFPHQLDYTNRSQPENANYVNINIPSKHDYVNLHIKSKHDYVNINDLTSPSNFPIYENVNKMASHCNSRKINQTTERSTQSRDSGVSSGTNVTASDSPQHKSDIDLSQPFEGFSDYSPVPTDPEISPPSDVTPAMPLLDDVTVKSRKILHGIGSRPLSGDMETYIDGEMLQQISMPRTPSDTNVRDEDGQTMDAVEFEGEGILKQLEKKQQALSPKPIRYDFPTKRILLTKDPKDKSVRGNGCGMKIVGGKALYDGDGATGAYVAAIYPGGIADQLRGELHEGDQILEWNGIYLTNLTYEEVQAVVSQPGSEVEIVVRPGALMNDQHSSSCTLRSDSIHSSYDNLDNPDYAWDDYDKYLDSTNGVDPKELAAHLVQMQERVSPGVSPNSSPIESQSTPGNASSATSANGSVSSPASALQPTGTVSAPSNTASSSYKTTKPTASQIPTPTPTPVPKSNTSTPPPPQSNVLKTIVPETKKDVGEIQLQLSYDDYDNSLNVHVIRARNLPPKDANGLADPYVKVYLLPGRNNDHKRRTKVIPCTLEPDWQQTMVFMDAPKHTLKNRSLEFSVWDHDKLSANDFMGVVIVELKDKKVLDNKPKWYKLSDQKSIIRSDAMSPTSNDSGGSSNNTSNGKVDKDKHDKENYQSRGRSPARNKTSKQAKSRDTSRDKTLDTPSPKKQHFSPGLGRRQPVSGNSN</sequence>
<dbReference type="SMART" id="SM00228">
    <property type="entry name" value="PDZ"/>
    <property type="match status" value="1"/>
</dbReference>
<keyword evidence="1" id="KW-0479">Metal-binding</keyword>
<dbReference type="InterPro" id="IPR001478">
    <property type="entry name" value="PDZ"/>
</dbReference>
<keyword evidence="6" id="KW-0966">Cell projection</keyword>
<dbReference type="InterPro" id="IPR036034">
    <property type="entry name" value="PDZ_sf"/>
</dbReference>
<feature type="compositionally biased region" description="Basic and acidic residues" evidence="9">
    <location>
        <begin position="1390"/>
        <end position="1399"/>
    </location>
</feature>
<feature type="compositionally biased region" description="Basic and acidic residues" evidence="9">
    <location>
        <begin position="772"/>
        <end position="784"/>
    </location>
</feature>
<comment type="subcellular location">
    <subcellularLocation>
        <location evidence="7">Presynaptic active zone</location>
    </subcellularLocation>
</comment>
<feature type="compositionally biased region" description="Basic and acidic residues" evidence="9">
    <location>
        <begin position="303"/>
        <end position="330"/>
    </location>
</feature>
<dbReference type="InterPro" id="IPR001565">
    <property type="entry name" value="Synaptotagmin"/>
</dbReference>
<dbReference type="InterPro" id="IPR013083">
    <property type="entry name" value="Znf_RING/FYVE/PHD"/>
</dbReference>
<dbReference type="Gene3D" id="3.30.40.10">
    <property type="entry name" value="Zinc/RING finger domain, C3HC4 (zinc finger)"/>
    <property type="match status" value="1"/>
</dbReference>
<feature type="region of interest" description="Disordered" evidence="9">
    <location>
        <begin position="355"/>
        <end position="417"/>
    </location>
</feature>
<feature type="compositionally biased region" description="Basic and acidic residues" evidence="9">
    <location>
        <begin position="355"/>
        <end position="415"/>
    </location>
</feature>
<feature type="compositionally biased region" description="Basic and acidic residues" evidence="9">
    <location>
        <begin position="218"/>
        <end position="235"/>
    </location>
</feature>
<feature type="region of interest" description="Disordered" evidence="9">
    <location>
        <begin position="2522"/>
        <end position="2565"/>
    </location>
</feature>
<keyword evidence="5" id="KW-0770">Synapse</keyword>
<feature type="compositionally biased region" description="Polar residues" evidence="9">
    <location>
        <begin position="2866"/>
        <end position="2896"/>
    </location>
</feature>
<evidence type="ECO:0000256" key="2">
    <source>
        <dbReference type="ARBA" id="ARBA00022737"/>
    </source>
</evidence>
<dbReference type="PANTHER" id="PTHR14113:SF6">
    <property type="entry name" value="PROTEIN PICCOLO"/>
    <property type="match status" value="1"/>
</dbReference>
<feature type="compositionally biased region" description="Polar residues" evidence="9">
    <location>
        <begin position="2836"/>
        <end position="2846"/>
    </location>
</feature>
<evidence type="ECO:0000256" key="7">
    <source>
        <dbReference type="ARBA" id="ARBA00034101"/>
    </source>
</evidence>
<dbReference type="Proteomes" id="UP000749559">
    <property type="component" value="Unassembled WGS sequence"/>
</dbReference>
<dbReference type="Gene3D" id="2.30.42.10">
    <property type="match status" value="1"/>
</dbReference>
<feature type="compositionally biased region" description="Basic and acidic residues" evidence="9">
    <location>
        <begin position="565"/>
        <end position="579"/>
    </location>
</feature>
<feature type="compositionally biased region" description="Basic and acidic residues" evidence="9">
    <location>
        <begin position="1200"/>
        <end position="1217"/>
    </location>
</feature>
<feature type="compositionally biased region" description="Low complexity" evidence="9">
    <location>
        <begin position="3067"/>
        <end position="3083"/>
    </location>
</feature>
<dbReference type="CDD" id="cd06714">
    <property type="entry name" value="PDZ_RIM-like"/>
    <property type="match status" value="1"/>
</dbReference>
<feature type="region of interest" description="Disordered" evidence="9">
    <location>
        <begin position="529"/>
        <end position="579"/>
    </location>
</feature>
<feature type="region of interest" description="Disordered" evidence="9">
    <location>
        <begin position="1596"/>
        <end position="1959"/>
    </location>
</feature>
<keyword evidence="3" id="KW-0863">Zinc-finger</keyword>
<feature type="compositionally biased region" description="Polar residues" evidence="9">
    <location>
        <begin position="261"/>
        <end position="278"/>
    </location>
</feature>
<dbReference type="Gene3D" id="2.60.40.150">
    <property type="entry name" value="C2 domain"/>
    <property type="match status" value="1"/>
</dbReference>
<feature type="region of interest" description="Disordered" evidence="9">
    <location>
        <begin position="218"/>
        <end position="330"/>
    </location>
</feature>
<evidence type="ECO:0000256" key="4">
    <source>
        <dbReference type="ARBA" id="ARBA00022833"/>
    </source>
</evidence>
<feature type="domain" description="RabBD" evidence="12">
    <location>
        <begin position="88"/>
        <end position="144"/>
    </location>
</feature>
<feature type="region of interest" description="Disordered" evidence="9">
    <location>
        <begin position="1"/>
        <end position="94"/>
    </location>
</feature>
<dbReference type="SUPFAM" id="SSF57903">
    <property type="entry name" value="FYVE/PHD zinc finger"/>
    <property type="match status" value="1"/>
</dbReference>
<feature type="domain" description="C2" evidence="10">
    <location>
        <begin position="2930"/>
        <end position="3052"/>
    </location>
</feature>
<feature type="compositionally biased region" description="Basic and acidic residues" evidence="9">
    <location>
        <begin position="813"/>
        <end position="850"/>
    </location>
</feature>
<evidence type="ECO:0000259" key="10">
    <source>
        <dbReference type="PROSITE" id="PS50004"/>
    </source>
</evidence>
<feature type="region of interest" description="Disordered" evidence="9">
    <location>
        <begin position="3063"/>
        <end position="3147"/>
    </location>
</feature>
<feature type="compositionally biased region" description="Pro residues" evidence="9">
    <location>
        <begin position="1920"/>
        <end position="1934"/>
    </location>
</feature>
<organism evidence="13 14">
    <name type="scientific">Owenia fusiformis</name>
    <name type="common">Polychaete worm</name>
    <dbReference type="NCBI Taxonomy" id="6347"/>
    <lineage>
        <taxon>Eukaryota</taxon>
        <taxon>Metazoa</taxon>
        <taxon>Spiralia</taxon>
        <taxon>Lophotrochozoa</taxon>
        <taxon>Annelida</taxon>
        <taxon>Polychaeta</taxon>
        <taxon>Sedentaria</taxon>
        <taxon>Canalipalpata</taxon>
        <taxon>Sabellida</taxon>
        <taxon>Oweniida</taxon>
        <taxon>Oweniidae</taxon>
        <taxon>Owenia</taxon>
    </lineage>
</organism>
<dbReference type="Pfam" id="PF00168">
    <property type="entry name" value="C2"/>
    <property type="match status" value="1"/>
</dbReference>
<feature type="region of interest" description="Disordered" evidence="9">
    <location>
        <begin position="753"/>
        <end position="784"/>
    </location>
</feature>
<feature type="coiled-coil region" evidence="8">
    <location>
        <begin position="2046"/>
        <end position="2087"/>
    </location>
</feature>
<dbReference type="GO" id="GO:0016020">
    <property type="term" value="C:membrane"/>
    <property type="evidence" value="ECO:0007669"/>
    <property type="project" value="InterPro"/>
</dbReference>
<dbReference type="PROSITE" id="PS50004">
    <property type="entry name" value="C2"/>
    <property type="match status" value="1"/>
</dbReference>
<feature type="region of interest" description="Disordered" evidence="9">
    <location>
        <begin position="659"/>
        <end position="683"/>
    </location>
</feature>
<keyword evidence="4" id="KW-0862">Zinc</keyword>
<feature type="compositionally biased region" description="Acidic residues" evidence="9">
    <location>
        <begin position="1637"/>
        <end position="1646"/>
    </location>
</feature>
<feature type="compositionally biased region" description="Basic and acidic residues" evidence="9">
    <location>
        <begin position="3112"/>
        <end position="3122"/>
    </location>
</feature>
<feature type="compositionally biased region" description="Basic and acidic residues" evidence="9">
    <location>
        <begin position="52"/>
        <end position="62"/>
    </location>
</feature>
<feature type="compositionally biased region" description="Basic and acidic residues" evidence="9">
    <location>
        <begin position="1309"/>
        <end position="1322"/>
    </location>
</feature>
<dbReference type="InterPro" id="IPR000008">
    <property type="entry name" value="C2_dom"/>
</dbReference>
<dbReference type="CDD" id="cd04031">
    <property type="entry name" value="C2A_RIM1alpha"/>
    <property type="match status" value="1"/>
</dbReference>
<dbReference type="InterPro" id="IPR011011">
    <property type="entry name" value="Znf_FYVE_PHD"/>
</dbReference>
<feature type="compositionally biased region" description="Low complexity" evidence="9">
    <location>
        <begin position="2847"/>
        <end position="2865"/>
    </location>
</feature>
<feature type="region of interest" description="Disordered" evidence="9">
    <location>
        <begin position="1450"/>
        <end position="1563"/>
    </location>
</feature>
<feature type="compositionally biased region" description="Basic and acidic residues" evidence="9">
    <location>
        <begin position="671"/>
        <end position="680"/>
    </location>
</feature>
<feature type="region of interest" description="Disordered" evidence="9">
    <location>
        <begin position="1390"/>
        <end position="1415"/>
    </location>
</feature>
<feature type="compositionally biased region" description="Basic and acidic residues" evidence="9">
    <location>
        <begin position="857"/>
        <end position="899"/>
    </location>
</feature>
<evidence type="ECO:0000256" key="5">
    <source>
        <dbReference type="ARBA" id="ARBA00023018"/>
    </source>
</evidence>
<dbReference type="PROSITE" id="PS50916">
    <property type="entry name" value="RABBD"/>
    <property type="match status" value="1"/>
</dbReference>
<keyword evidence="2" id="KW-0677">Repeat</keyword>
<dbReference type="InterPro" id="IPR010911">
    <property type="entry name" value="Rab_BD"/>
</dbReference>
<dbReference type="InterPro" id="IPR008899">
    <property type="entry name" value="Znf_piccolo"/>
</dbReference>
<evidence type="ECO:0000259" key="11">
    <source>
        <dbReference type="PROSITE" id="PS50106"/>
    </source>
</evidence>
<feature type="compositionally biased region" description="Basic and acidic residues" evidence="9">
    <location>
        <begin position="1250"/>
        <end position="1290"/>
    </location>
</feature>
<keyword evidence="14" id="KW-1185">Reference proteome</keyword>
<feature type="compositionally biased region" description="Basic and acidic residues" evidence="9">
    <location>
        <begin position="1823"/>
        <end position="1843"/>
    </location>
</feature>
<evidence type="ECO:0000256" key="9">
    <source>
        <dbReference type="SAM" id="MobiDB-lite"/>
    </source>
</evidence>
<feature type="compositionally biased region" description="Low complexity" evidence="9">
    <location>
        <begin position="67"/>
        <end position="78"/>
    </location>
</feature>
<dbReference type="PROSITE" id="PS50106">
    <property type="entry name" value="PDZ"/>
    <property type="match status" value="1"/>
</dbReference>
<feature type="compositionally biased region" description="Polar residues" evidence="9">
    <location>
        <begin position="1651"/>
        <end position="1685"/>
    </location>
</feature>
<evidence type="ECO:0000313" key="13">
    <source>
        <dbReference type="EMBL" id="CAH1803431.1"/>
    </source>
</evidence>
<feature type="compositionally biased region" description="Basic and acidic residues" evidence="9">
    <location>
        <begin position="1765"/>
        <end position="1803"/>
    </location>
</feature>
<feature type="compositionally biased region" description="Basic residues" evidence="9">
    <location>
        <begin position="3101"/>
        <end position="3111"/>
    </location>
</feature>
<gene>
    <name evidence="13" type="ORF">OFUS_LOCUS27025</name>
</gene>
<dbReference type="OrthoDB" id="270970at2759"/>
<name>A0A8S4QET0_OWEFU</name>
<feature type="compositionally biased region" description="Polar residues" evidence="9">
    <location>
        <begin position="760"/>
        <end position="770"/>
    </location>
</feature>
<feature type="compositionally biased region" description="Basic and acidic residues" evidence="9">
    <location>
        <begin position="3084"/>
        <end position="3095"/>
    </location>
</feature>
<evidence type="ECO:0000256" key="3">
    <source>
        <dbReference type="ARBA" id="ARBA00022771"/>
    </source>
</evidence>
<feature type="compositionally biased region" description="Basic and acidic residues" evidence="9">
    <location>
        <begin position="473"/>
        <end position="489"/>
    </location>
</feature>
<dbReference type="GO" id="GO:0031267">
    <property type="term" value="F:small GTPase binding"/>
    <property type="evidence" value="ECO:0007669"/>
    <property type="project" value="InterPro"/>
</dbReference>
<feature type="region of interest" description="Disordered" evidence="9">
    <location>
        <begin position="922"/>
        <end position="1378"/>
    </location>
</feature>
<comment type="caution">
    <text evidence="13">The sequence shown here is derived from an EMBL/GenBank/DDBJ whole genome shotgun (WGS) entry which is preliminary data.</text>
</comment>
<protein>
    <submittedName>
        <fullName evidence="13">Uncharacterized protein</fullName>
    </submittedName>
</protein>
<dbReference type="Pfam" id="PF00595">
    <property type="entry name" value="PDZ"/>
    <property type="match status" value="1"/>
</dbReference>
<dbReference type="GO" id="GO:0043226">
    <property type="term" value="C:organelle"/>
    <property type="evidence" value="ECO:0007669"/>
    <property type="project" value="UniProtKB-ARBA"/>
</dbReference>
<dbReference type="SMART" id="SM00239">
    <property type="entry name" value="C2"/>
    <property type="match status" value="1"/>
</dbReference>
<feature type="compositionally biased region" description="Polar residues" evidence="9">
    <location>
        <begin position="2522"/>
        <end position="2548"/>
    </location>
</feature>
<dbReference type="SUPFAM" id="SSF50156">
    <property type="entry name" value="PDZ domain-like"/>
    <property type="match status" value="1"/>
</dbReference>
<evidence type="ECO:0000256" key="8">
    <source>
        <dbReference type="SAM" id="Coils"/>
    </source>
</evidence>
<dbReference type="EMBL" id="CAIIXF020000814">
    <property type="protein sequence ID" value="CAH1803431.1"/>
    <property type="molecule type" value="Genomic_DNA"/>
</dbReference>
<feature type="domain" description="PDZ" evidence="11">
    <location>
        <begin position="2677"/>
        <end position="2772"/>
    </location>
</feature>
<feature type="compositionally biased region" description="Polar residues" evidence="9">
    <location>
        <begin position="1368"/>
        <end position="1378"/>
    </location>
</feature>
<accession>A0A8S4QET0</accession>
<dbReference type="Pfam" id="PF05715">
    <property type="entry name" value="zf-piccolo"/>
    <property type="match status" value="1"/>
</dbReference>
<feature type="non-terminal residue" evidence="13">
    <location>
        <position position="1"/>
    </location>
</feature>
<keyword evidence="8" id="KW-0175">Coiled coil</keyword>
<feature type="region of interest" description="Disordered" evidence="9">
    <location>
        <begin position="2113"/>
        <end position="2160"/>
    </location>
</feature>
<feature type="compositionally biased region" description="Basic and acidic residues" evidence="9">
    <location>
        <begin position="1881"/>
        <end position="1893"/>
    </location>
</feature>